<evidence type="ECO:0000313" key="1">
    <source>
        <dbReference type="EMBL" id="AAX91026.1"/>
    </source>
</evidence>
<evidence type="ECO:0000313" key="2">
    <source>
        <dbReference type="Proteomes" id="UP000000988"/>
    </source>
</evidence>
<protein>
    <submittedName>
        <fullName evidence="1">ORF051</fullName>
    </submittedName>
</protein>
<proteinExistence type="predicted"/>
<dbReference type="GeneID" id="5132918"/>
<sequence>MNDVVVLLIAGIGLVVLSYFADKYIFGNYERSIVYKLVIFIILILLASFFAAKDMLAVLIVMLFLILIEKLKIIVRALKE</sequence>
<organism evidence="1 2">
    <name type="scientific">Staphylococcus phage 2638A</name>
    <dbReference type="NCBI Taxonomy" id="320836"/>
    <lineage>
        <taxon>Viruses</taxon>
        <taxon>Duplodnaviria</taxon>
        <taxon>Heunggongvirae</taxon>
        <taxon>Uroviricota</taxon>
        <taxon>Caudoviricetes</taxon>
        <taxon>Fibralongavirus</taxon>
        <taxon>Fibralongavirus fv2638A</taxon>
    </lineage>
</organism>
<dbReference type="KEGG" id="vg:5132918"/>
<dbReference type="RefSeq" id="YP_239843.1">
    <property type="nucleotide sequence ID" value="NC_007051.1"/>
</dbReference>
<dbReference type="Proteomes" id="UP000000988">
    <property type="component" value="Segment"/>
</dbReference>
<organismHost>
    <name type="scientific">Staphylococcus aureus</name>
    <dbReference type="NCBI Taxonomy" id="1280"/>
</organismHost>
<name>Q4ZD33_BP263</name>
<dbReference type="EMBL" id="AY954954">
    <property type="protein sequence ID" value="AAX91026.1"/>
    <property type="molecule type" value="Genomic_DNA"/>
</dbReference>
<keyword evidence="2" id="KW-1185">Reference proteome</keyword>
<reference evidence="1 2" key="1">
    <citation type="journal article" date="2005" name="Proc. Natl. Acad. Sci. U.S.A.">
        <title>The complete genomes and proteomes of 27 Staphylococcus aureus bacteriophages.</title>
        <authorList>
            <person name="Kwan T."/>
            <person name="Liu J."/>
            <person name="Dubow M."/>
            <person name="Gros P."/>
            <person name="Pelletier J."/>
        </authorList>
    </citation>
    <scope>NUCLEOTIDE SEQUENCE</scope>
</reference>
<accession>Q4ZD33</accession>